<sequence>MPNDSPELNHEVTAPRAGTAREWELFVSEDATESPRHVGSVTAPTREAALERAELHVGRDAATLWLCPADEVTRRTAETAALSNR</sequence>
<dbReference type="AlphaFoldDB" id="A0AAW4PEV1"/>
<proteinExistence type="predicted"/>
<dbReference type="RefSeq" id="WP_220581092.1">
    <property type="nucleotide sequence ID" value="NZ_RKLT01000007.1"/>
</dbReference>
<keyword evidence="2" id="KW-1185">Reference proteome</keyword>
<dbReference type="Gene3D" id="3.10.20.520">
    <property type="entry name" value="Phenylacetic acid degradation B"/>
    <property type="match status" value="1"/>
</dbReference>
<evidence type="ECO:0000313" key="1">
    <source>
        <dbReference type="EMBL" id="MBX0296490.1"/>
    </source>
</evidence>
<organism evidence="1 2">
    <name type="scientific">Haloarcula nitratireducens</name>
    <dbReference type="NCBI Taxonomy" id="2487749"/>
    <lineage>
        <taxon>Archaea</taxon>
        <taxon>Methanobacteriati</taxon>
        <taxon>Methanobacteriota</taxon>
        <taxon>Stenosarchaea group</taxon>
        <taxon>Halobacteria</taxon>
        <taxon>Halobacteriales</taxon>
        <taxon>Haloarculaceae</taxon>
        <taxon>Haloarcula</taxon>
    </lineage>
</organism>
<dbReference type="EMBL" id="RKLT01000007">
    <property type="protein sequence ID" value="MBX0296490.1"/>
    <property type="molecule type" value="Genomic_DNA"/>
</dbReference>
<dbReference type="Pfam" id="PF06243">
    <property type="entry name" value="PaaB"/>
    <property type="match status" value="1"/>
</dbReference>
<dbReference type="InterPro" id="IPR009359">
    <property type="entry name" value="PaaB"/>
</dbReference>
<comment type="caution">
    <text evidence="1">The sequence shown here is derived from an EMBL/GenBank/DDBJ whole genome shotgun (WGS) entry which is preliminary data.</text>
</comment>
<name>A0AAW4PEV1_9EURY</name>
<dbReference type="Proteomes" id="UP001430455">
    <property type="component" value="Unassembled WGS sequence"/>
</dbReference>
<dbReference type="InterPro" id="IPR038693">
    <property type="entry name" value="PaaB_sf"/>
</dbReference>
<accession>A0AAW4PEV1</accession>
<protein>
    <submittedName>
        <fullName evidence="1">Htur_1727 family rSAM-partnered candidate RiPP</fullName>
    </submittedName>
</protein>
<dbReference type="InterPro" id="IPR023976">
    <property type="entry name" value="CHP04031_Htur1727"/>
</dbReference>
<gene>
    <name evidence="1" type="ORF">EGH23_16530</name>
</gene>
<dbReference type="NCBIfam" id="TIGR04031">
    <property type="entry name" value="Htur_1727_fam"/>
    <property type="match status" value="1"/>
</dbReference>
<reference evidence="1 2" key="1">
    <citation type="submission" date="2021-06" db="EMBL/GenBank/DDBJ databases">
        <title>Halomicroarcula sp. a new haloarchaeum isolated from saline soil.</title>
        <authorList>
            <person name="Duran-Viseras A."/>
            <person name="Sanchez-Porro C."/>
            <person name="Ventosa A."/>
        </authorList>
    </citation>
    <scope>NUCLEOTIDE SEQUENCE [LARGE SCALE GENOMIC DNA]</scope>
    <source>
        <strain evidence="1 2">F27</strain>
    </source>
</reference>
<evidence type="ECO:0000313" key="2">
    <source>
        <dbReference type="Proteomes" id="UP001430455"/>
    </source>
</evidence>